<protein>
    <submittedName>
        <fullName evidence="2">DUF4133 domain-containing protein</fullName>
    </submittedName>
</protein>
<organism evidence="2 3">
    <name type="scientific">Adhaeribacter rhizoryzae</name>
    <dbReference type="NCBI Taxonomy" id="2607907"/>
    <lineage>
        <taxon>Bacteria</taxon>
        <taxon>Pseudomonadati</taxon>
        <taxon>Bacteroidota</taxon>
        <taxon>Cytophagia</taxon>
        <taxon>Cytophagales</taxon>
        <taxon>Hymenobacteraceae</taxon>
        <taxon>Adhaeribacter</taxon>
    </lineage>
</organism>
<dbReference type="Proteomes" id="UP000323426">
    <property type="component" value="Unassembled WGS sequence"/>
</dbReference>
<reference evidence="2 3" key="1">
    <citation type="submission" date="2019-09" db="EMBL/GenBank/DDBJ databases">
        <title>Genome sequence and assembly of Adhaeribacter sp.</title>
        <authorList>
            <person name="Chhetri G."/>
        </authorList>
    </citation>
    <scope>NUCLEOTIDE SEQUENCE [LARGE SCALE GENOMIC DNA]</scope>
    <source>
        <strain evidence="2 3">DK36</strain>
    </source>
</reference>
<dbReference type="AlphaFoldDB" id="A0A5M6D0L8"/>
<keyword evidence="1" id="KW-0812">Transmembrane</keyword>
<feature type="transmembrane region" description="Helical" evidence="1">
    <location>
        <begin position="28"/>
        <end position="46"/>
    </location>
</feature>
<evidence type="ECO:0000256" key="1">
    <source>
        <dbReference type="SAM" id="Phobius"/>
    </source>
</evidence>
<accession>A0A5M6D0L8</accession>
<keyword evidence="1" id="KW-0472">Membrane</keyword>
<sequence length="100" mass="11107">MEPDKGKGFKVYKGLQRPLVFKSLKGKFIYWGMACMLFAFLAAVLLSTLVHALAGMVGLIVIGLGGMLFIHNQQKNGLHTKTRSAGNYIITPQFRRTPRP</sequence>
<evidence type="ECO:0000313" key="2">
    <source>
        <dbReference type="EMBL" id="KAA5539139.1"/>
    </source>
</evidence>
<proteinExistence type="predicted"/>
<feature type="transmembrane region" description="Helical" evidence="1">
    <location>
        <begin position="52"/>
        <end position="71"/>
    </location>
</feature>
<dbReference type="RefSeq" id="WP_150093266.1">
    <property type="nucleotide sequence ID" value="NZ_VWSF01000035.1"/>
</dbReference>
<comment type="caution">
    <text evidence="2">The sequence shown here is derived from an EMBL/GenBank/DDBJ whole genome shotgun (WGS) entry which is preliminary data.</text>
</comment>
<gene>
    <name evidence="2" type="ORF">F0145_25050</name>
</gene>
<dbReference type="EMBL" id="VWSF01000035">
    <property type="protein sequence ID" value="KAA5539139.1"/>
    <property type="molecule type" value="Genomic_DNA"/>
</dbReference>
<name>A0A5M6D0L8_9BACT</name>
<keyword evidence="1" id="KW-1133">Transmembrane helix</keyword>
<evidence type="ECO:0000313" key="3">
    <source>
        <dbReference type="Proteomes" id="UP000323426"/>
    </source>
</evidence>
<keyword evidence="3" id="KW-1185">Reference proteome</keyword>